<feature type="signal peptide" evidence="3">
    <location>
        <begin position="1"/>
        <end position="24"/>
    </location>
</feature>
<feature type="region of interest" description="Disordered" evidence="1">
    <location>
        <begin position="45"/>
        <end position="65"/>
    </location>
</feature>
<gene>
    <name evidence="4" type="ORF">BG006_006112</name>
</gene>
<dbReference type="Proteomes" id="UP000696485">
    <property type="component" value="Unassembled WGS sequence"/>
</dbReference>
<keyword evidence="2" id="KW-0812">Transmembrane</keyword>
<evidence type="ECO:0000313" key="4">
    <source>
        <dbReference type="EMBL" id="KAF9330994.1"/>
    </source>
</evidence>
<evidence type="ECO:0000313" key="5">
    <source>
        <dbReference type="Proteomes" id="UP000696485"/>
    </source>
</evidence>
<feature type="compositionally biased region" description="Polar residues" evidence="1">
    <location>
        <begin position="185"/>
        <end position="204"/>
    </location>
</feature>
<keyword evidence="3" id="KW-0732">Signal</keyword>
<dbReference type="AlphaFoldDB" id="A0A9P5SJ68"/>
<feature type="chain" id="PRO_5040284052" evidence="3">
    <location>
        <begin position="25"/>
        <end position="477"/>
    </location>
</feature>
<keyword evidence="5" id="KW-1185">Reference proteome</keyword>
<evidence type="ECO:0000256" key="1">
    <source>
        <dbReference type="SAM" id="MobiDB-lite"/>
    </source>
</evidence>
<accession>A0A9P5SJ68</accession>
<reference evidence="4" key="1">
    <citation type="journal article" date="2020" name="Fungal Divers.">
        <title>Resolving the Mortierellaceae phylogeny through synthesis of multi-gene phylogenetics and phylogenomics.</title>
        <authorList>
            <person name="Vandepol N."/>
            <person name="Liber J."/>
            <person name="Desiro A."/>
            <person name="Na H."/>
            <person name="Kennedy M."/>
            <person name="Barry K."/>
            <person name="Grigoriev I.V."/>
            <person name="Miller A.N."/>
            <person name="O'Donnell K."/>
            <person name="Stajich J.E."/>
            <person name="Bonito G."/>
        </authorList>
    </citation>
    <scope>NUCLEOTIDE SEQUENCE</scope>
    <source>
        <strain evidence="4">NVP1</strain>
    </source>
</reference>
<feature type="compositionally biased region" description="Pro residues" evidence="1">
    <location>
        <begin position="168"/>
        <end position="182"/>
    </location>
</feature>
<evidence type="ECO:0000256" key="2">
    <source>
        <dbReference type="SAM" id="Phobius"/>
    </source>
</evidence>
<feature type="compositionally biased region" description="Polar residues" evidence="1">
    <location>
        <begin position="47"/>
        <end position="65"/>
    </location>
</feature>
<dbReference type="EMBL" id="JAAAUY010000356">
    <property type="protein sequence ID" value="KAF9330994.1"/>
    <property type="molecule type" value="Genomic_DNA"/>
</dbReference>
<feature type="compositionally biased region" description="Polar residues" evidence="1">
    <location>
        <begin position="211"/>
        <end position="220"/>
    </location>
</feature>
<comment type="caution">
    <text evidence="4">The sequence shown here is derived from an EMBL/GenBank/DDBJ whole genome shotgun (WGS) entry which is preliminary data.</text>
</comment>
<feature type="region of interest" description="Disordered" evidence="1">
    <location>
        <begin position="162"/>
        <end position="281"/>
    </location>
</feature>
<protein>
    <submittedName>
        <fullName evidence="4">Uncharacterized protein</fullName>
    </submittedName>
</protein>
<keyword evidence="2" id="KW-0472">Membrane</keyword>
<proteinExistence type="predicted"/>
<sequence length="477" mass="50778">MKFSVLSLALAATFILSSSPSCYAQDTPATEGEPVTVPRESKVPLPNSMNALQNNDSPSLSSTSYTRKRRYLARLDSSSYDPFTANMVPEPQWQPSLQHRRQLHLVNRRLRIRNSGPQRLVAEKRGLLDDLVGKVAPTTAAAPAPTNDLELPSPSFFTTFSVSVSSPAPSPSAPSPPSPPPTSSEQPPTLSEQPPATTEENPITTPAPELITSQQPTQAPVETPPPVNPSSSDDDTPSTHTRTSAPDDIVPTAGTPGTSQSTVGARPSTLPEPKDESGGNKTSITIGVVIAAILIAAGIGVWVFRKWKLTPSRQFKSKIRSGSVSGGAAATAVASRHDDNPSEYNSYDNIFCPQSHESTVPMTMPGAAAATGVSMMGGMPANEYEHYEYEYPTQPPMAHPGYHHQAQMSMSSAAGSVTDYGQYCYQPSTSSIGYDPAVVAHSMAAHGGGSPNSGHHLHGYGSQDYSQNDQFLRELRE</sequence>
<feature type="transmembrane region" description="Helical" evidence="2">
    <location>
        <begin position="284"/>
        <end position="304"/>
    </location>
</feature>
<evidence type="ECO:0000256" key="3">
    <source>
        <dbReference type="SAM" id="SignalP"/>
    </source>
</evidence>
<name>A0A9P5SJ68_9FUNG</name>
<organism evidence="4 5">
    <name type="scientific">Podila minutissima</name>
    <dbReference type="NCBI Taxonomy" id="64525"/>
    <lineage>
        <taxon>Eukaryota</taxon>
        <taxon>Fungi</taxon>
        <taxon>Fungi incertae sedis</taxon>
        <taxon>Mucoromycota</taxon>
        <taxon>Mortierellomycotina</taxon>
        <taxon>Mortierellomycetes</taxon>
        <taxon>Mortierellales</taxon>
        <taxon>Mortierellaceae</taxon>
        <taxon>Podila</taxon>
    </lineage>
</organism>
<feature type="region of interest" description="Disordered" evidence="1">
    <location>
        <begin position="445"/>
        <end position="468"/>
    </location>
</feature>
<keyword evidence="2" id="KW-1133">Transmembrane helix</keyword>